<dbReference type="GO" id="GO:0008270">
    <property type="term" value="F:zinc ion binding"/>
    <property type="evidence" value="ECO:0007669"/>
    <property type="project" value="UniProtKB-KW"/>
</dbReference>
<dbReference type="InterPro" id="IPR043145">
    <property type="entry name" value="Znf_ZZ_sf"/>
</dbReference>
<dbReference type="EnsemblMetazoa" id="SMAR009228-RA">
    <property type="protein sequence ID" value="SMAR009228-PA"/>
    <property type="gene ID" value="SMAR009228"/>
</dbReference>
<dbReference type="AlphaFoldDB" id="T1J6F9"/>
<protein>
    <recommendedName>
        <fullName evidence="4">ZZ-type domain-containing protein</fullName>
    </recommendedName>
</protein>
<feature type="domain" description="ZZ-type" evidence="4">
    <location>
        <begin position="9"/>
        <end position="56"/>
    </location>
</feature>
<dbReference type="eggNOG" id="KOG0457">
    <property type="taxonomic scope" value="Eukaryota"/>
</dbReference>
<dbReference type="Gene3D" id="3.30.60.90">
    <property type="match status" value="1"/>
</dbReference>
<evidence type="ECO:0000313" key="5">
    <source>
        <dbReference type="EnsemblMetazoa" id="SMAR009228-PA"/>
    </source>
</evidence>
<evidence type="ECO:0000256" key="2">
    <source>
        <dbReference type="ARBA" id="ARBA00022771"/>
    </source>
</evidence>
<dbReference type="OMA" id="WTARDEL"/>
<evidence type="ECO:0000256" key="1">
    <source>
        <dbReference type="ARBA" id="ARBA00022723"/>
    </source>
</evidence>
<reference evidence="5" key="2">
    <citation type="submission" date="2015-02" db="UniProtKB">
        <authorList>
            <consortium name="EnsemblMetazoa"/>
        </authorList>
    </citation>
    <scope>IDENTIFICATION</scope>
</reference>
<keyword evidence="1" id="KW-0479">Metal-binding</keyword>
<dbReference type="GO" id="GO:0006338">
    <property type="term" value="P:chromatin remodeling"/>
    <property type="evidence" value="ECO:0007669"/>
    <property type="project" value="TreeGrafter"/>
</dbReference>
<proteinExistence type="predicted"/>
<dbReference type="STRING" id="126957.T1J6F9"/>
<dbReference type="GO" id="GO:0003682">
    <property type="term" value="F:chromatin binding"/>
    <property type="evidence" value="ECO:0007669"/>
    <property type="project" value="TreeGrafter"/>
</dbReference>
<organism evidence="5 6">
    <name type="scientific">Strigamia maritima</name>
    <name type="common">European centipede</name>
    <name type="synonym">Geophilus maritimus</name>
    <dbReference type="NCBI Taxonomy" id="126957"/>
    <lineage>
        <taxon>Eukaryota</taxon>
        <taxon>Metazoa</taxon>
        <taxon>Ecdysozoa</taxon>
        <taxon>Arthropoda</taxon>
        <taxon>Myriapoda</taxon>
        <taxon>Chilopoda</taxon>
        <taxon>Pleurostigmophora</taxon>
        <taxon>Geophilomorpha</taxon>
        <taxon>Linotaeniidae</taxon>
        <taxon>Strigamia</taxon>
    </lineage>
</organism>
<dbReference type="InterPro" id="IPR000433">
    <property type="entry name" value="Znf_ZZ"/>
</dbReference>
<dbReference type="SUPFAM" id="SSF57850">
    <property type="entry name" value="RING/U-box"/>
    <property type="match status" value="1"/>
</dbReference>
<dbReference type="GO" id="GO:0003713">
    <property type="term" value="F:transcription coactivator activity"/>
    <property type="evidence" value="ECO:0007669"/>
    <property type="project" value="TreeGrafter"/>
</dbReference>
<name>T1J6F9_STRMM</name>
<dbReference type="GO" id="GO:0005634">
    <property type="term" value="C:nucleus"/>
    <property type="evidence" value="ECO:0007669"/>
    <property type="project" value="TreeGrafter"/>
</dbReference>
<dbReference type="HOGENOM" id="CLU_175801_0_0_1"/>
<sequence length="107" mass="12059">MSDSVGKSCLNCGTDLKEPFISCVECVSPRTFLCLSCFARGEEKNGHKSGHVFEIIKNNFSILEPEWTARDELNLLDAIYDCGVGNWYCSLIDIHVTCIYVYLAHIF</sequence>
<evidence type="ECO:0000259" key="4">
    <source>
        <dbReference type="Pfam" id="PF25299"/>
    </source>
</evidence>
<evidence type="ECO:0000313" key="6">
    <source>
        <dbReference type="Proteomes" id="UP000014500"/>
    </source>
</evidence>
<accession>T1J6F9</accession>
<keyword evidence="6" id="KW-1185">Reference proteome</keyword>
<dbReference type="PhylomeDB" id="T1J6F9"/>
<dbReference type="Pfam" id="PF25299">
    <property type="entry name" value="ZZ_ADA2"/>
    <property type="match status" value="1"/>
</dbReference>
<dbReference type="EMBL" id="JH431878">
    <property type="status" value="NOT_ANNOTATED_CDS"/>
    <property type="molecule type" value="Genomic_DNA"/>
</dbReference>
<keyword evidence="2" id="KW-0863">Zinc-finger</keyword>
<dbReference type="GO" id="GO:0006357">
    <property type="term" value="P:regulation of transcription by RNA polymerase II"/>
    <property type="evidence" value="ECO:0007669"/>
    <property type="project" value="TreeGrafter"/>
</dbReference>
<dbReference type="Proteomes" id="UP000014500">
    <property type="component" value="Unassembled WGS sequence"/>
</dbReference>
<keyword evidence="3" id="KW-0862">Zinc</keyword>
<evidence type="ECO:0000256" key="3">
    <source>
        <dbReference type="ARBA" id="ARBA00022833"/>
    </source>
</evidence>
<dbReference type="PANTHER" id="PTHR12374">
    <property type="entry name" value="TRANSCRIPTIONAL ADAPTOR 2 ADA2 -RELATED"/>
    <property type="match status" value="1"/>
</dbReference>
<dbReference type="PANTHER" id="PTHR12374:SF20">
    <property type="entry name" value="TRANSCRIPTIONAL ADAPTER 2-ALPHA"/>
    <property type="match status" value="1"/>
</dbReference>
<reference evidence="6" key="1">
    <citation type="submission" date="2011-05" db="EMBL/GenBank/DDBJ databases">
        <authorList>
            <person name="Richards S.R."/>
            <person name="Qu J."/>
            <person name="Jiang H."/>
            <person name="Jhangiani S.N."/>
            <person name="Agravi P."/>
            <person name="Goodspeed R."/>
            <person name="Gross S."/>
            <person name="Mandapat C."/>
            <person name="Jackson L."/>
            <person name="Mathew T."/>
            <person name="Pu L."/>
            <person name="Thornton R."/>
            <person name="Saada N."/>
            <person name="Wilczek-Boney K.B."/>
            <person name="Lee S."/>
            <person name="Kovar C."/>
            <person name="Wu Y."/>
            <person name="Scherer S.E."/>
            <person name="Worley K.C."/>
            <person name="Muzny D.M."/>
            <person name="Gibbs R."/>
        </authorList>
    </citation>
    <scope>NUCLEOTIDE SEQUENCE</scope>
    <source>
        <strain evidence="6">Brora</strain>
    </source>
</reference>
<dbReference type="GO" id="GO:0070461">
    <property type="term" value="C:SAGA-type complex"/>
    <property type="evidence" value="ECO:0007669"/>
    <property type="project" value="TreeGrafter"/>
</dbReference>